<comment type="caution">
    <text evidence="1">The sequence shown here is derived from an EMBL/GenBank/DDBJ whole genome shotgun (WGS) entry which is preliminary data.</text>
</comment>
<organism evidence="1 2">
    <name type="scientific">Aerococcus urinae</name>
    <dbReference type="NCBI Taxonomy" id="1376"/>
    <lineage>
        <taxon>Bacteria</taxon>
        <taxon>Bacillati</taxon>
        <taxon>Bacillota</taxon>
        <taxon>Bacilli</taxon>
        <taxon>Lactobacillales</taxon>
        <taxon>Aerococcaceae</taxon>
        <taxon>Aerococcus</taxon>
    </lineage>
</organism>
<accession>A0A178HG90</accession>
<gene>
    <name evidence="1" type="ORF">DBT54_03795</name>
</gene>
<dbReference type="AlphaFoldDB" id="A0A178HG90"/>
<sequence>MENQTLAQVLAVDEEANQLSEATQAKIQELKDEKDSQIEQFEQEAKAEYRQYVESLASSNQEALESYKRQGDEKNQKKIAKLVEDYQAQEASIVDYIVEEVKKVYVNC</sequence>
<reference evidence="1 2" key="1">
    <citation type="submission" date="2018-04" db="EMBL/GenBank/DDBJ databases">
        <title>Aerococcus urinae genomes.</title>
        <authorList>
            <person name="Hilt E."/>
            <person name="Gilbert N.M."/>
            <person name="Thomas-White K."/>
            <person name="Putonti C."/>
            <person name="Lewis A.L."/>
            <person name="Visck K.L."/>
            <person name="Wolfe A.J."/>
        </authorList>
    </citation>
    <scope>NUCLEOTIDE SEQUENCE [LARGE SCALE GENOMIC DNA]</scope>
    <source>
        <strain evidence="1 2">UMB7480</strain>
    </source>
</reference>
<dbReference type="RefSeq" id="WP_064292278.1">
    <property type="nucleotide sequence ID" value="NZ_JASODP010000004.1"/>
</dbReference>
<name>A0A178HG90_9LACT</name>
<dbReference type="Proteomes" id="UP000251923">
    <property type="component" value="Unassembled WGS sequence"/>
</dbReference>
<protein>
    <submittedName>
        <fullName evidence="1">Uncharacterized protein</fullName>
    </submittedName>
</protein>
<dbReference type="GeneID" id="86970318"/>
<evidence type="ECO:0000313" key="2">
    <source>
        <dbReference type="Proteomes" id="UP000251923"/>
    </source>
</evidence>
<dbReference type="EMBL" id="QMHM01000005">
    <property type="protein sequence ID" value="RAV80424.1"/>
    <property type="molecule type" value="Genomic_DNA"/>
</dbReference>
<evidence type="ECO:0000313" key="1">
    <source>
        <dbReference type="EMBL" id="RAV80424.1"/>
    </source>
</evidence>
<proteinExistence type="predicted"/>